<dbReference type="EMBL" id="JBHTLK010000029">
    <property type="protein sequence ID" value="MFD1147191.1"/>
    <property type="molecule type" value="Genomic_DNA"/>
</dbReference>
<reference evidence="7" key="1">
    <citation type="journal article" date="2019" name="Int. J. Syst. Evol. Microbiol.">
        <title>The Global Catalogue of Microorganisms (GCM) 10K type strain sequencing project: providing services to taxonomists for standard genome sequencing and annotation.</title>
        <authorList>
            <consortium name="The Broad Institute Genomics Platform"/>
            <consortium name="The Broad Institute Genome Sequencing Center for Infectious Disease"/>
            <person name="Wu L."/>
            <person name="Ma J."/>
        </authorList>
    </citation>
    <scope>NUCLEOTIDE SEQUENCE [LARGE SCALE GENOMIC DNA]</scope>
    <source>
        <strain evidence="7">CCUG 60214</strain>
    </source>
</reference>
<sequence length="354" mass="36811">MPGQVEAGFLTSIARFAGPVRGVATTLISVFGLLSVPSDGLAPGLAVLGLVVACAVADFGAPRLALAFCVVRVVAVCVAHEWIGGTDQWALTVLTTTAITLQWEWSPKVSAPVTVLLLAAYVGTLGWVGTAVLRVVVECVLARLAFGLVRRSTRRVDGLRARRAALERVEAVALERRAREREYLALLHDTASATFLVVAVNGRDADPAEVAGYARRDLDLLTGASGEPRDSVVDVGSSLRTVVERSPLAVDARWDAVLVPASVALALVRALREALANVERHAGTGAAEVRVTARGGGVEVRVADTGPGFDVGAVSAHRRGIRGSVVERMAAVGGGGEVTSGPGGTTVRLVWPRG</sequence>
<comment type="caution">
    <text evidence="6">The sequence shown here is derived from an EMBL/GenBank/DDBJ whole genome shotgun (WGS) entry which is preliminary data.</text>
</comment>
<accession>A0ABW3QQX9</accession>
<feature type="transmembrane region" description="Helical" evidence="4">
    <location>
        <begin position="40"/>
        <end position="57"/>
    </location>
</feature>
<feature type="transmembrane region" description="Helical" evidence="4">
    <location>
        <begin position="113"/>
        <end position="146"/>
    </location>
</feature>
<evidence type="ECO:0000256" key="4">
    <source>
        <dbReference type="SAM" id="Phobius"/>
    </source>
</evidence>
<dbReference type="CDD" id="cd16917">
    <property type="entry name" value="HATPase_UhpB-NarQ-NarX-like"/>
    <property type="match status" value="1"/>
</dbReference>
<dbReference type="RefSeq" id="WP_380722098.1">
    <property type="nucleotide sequence ID" value="NZ_JBHTLK010000029.1"/>
</dbReference>
<name>A0ABW3QQX9_9PSEU</name>
<protein>
    <submittedName>
        <fullName evidence="6">Sensor histidine kinase</fullName>
    </submittedName>
</protein>
<keyword evidence="1" id="KW-0808">Transferase</keyword>
<evidence type="ECO:0000256" key="1">
    <source>
        <dbReference type="ARBA" id="ARBA00022679"/>
    </source>
</evidence>
<evidence type="ECO:0000256" key="2">
    <source>
        <dbReference type="ARBA" id="ARBA00022777"/>
    </source>
</evidence>
<keyword evidence="7" id="KW-1185">Reference proteome</keyword>
<keyword evidence="4" id="KW-0472">Membrane</keyword>
<dbReference type="SUPFAM" id="SSF55874">
    <property type="entry name" value="ATPase domain of HSP90 chaperone/DNA topoisomerase II/histidine kinase"/>
    <property type="match status" value="1"/>
</dbReference>
<keyword evidence="4" id="KW-1133">Transmembrane helix</keyword>
<dbReference type="Pfam" id="PF02518">
    <property type="entry name" value="HATPase_c"/>
    <property type="match status" value="1"/>
</dbReference>
<evidence type="ECO:0000313" key="6">
    <source>
        <dbReference type="EMBL" id="MFD1147191.1"/>
    </source>
</evidence>
<dbReference type="GO" id="GO:0016301">
    <property type="term" value="F:kinase activity"/>
    <property type="evidence" value="ECO:0007669"/>
    <property type="project" value="UniProtKB-KW"/>
</dbReference>
<dbReference type="InterPro" id="IPR050482">
    <property type="entry name" value="Sensor_HK_TwoCompSys"/>
</dbReference>
<dbReference type="PANTHER" id="PTHR24421">
    <property type="entry name" value="NITRATE/NITRITE SENSOR PROTEIN NARX-RELATED"/>
    <property type="match status" value="1"/>
</dbReference>
<evidence type="ECO:0000256" key="3">
    <source>
        <dbReference type="ARBA" id="ARBA00023012"/>
    </source>
</evidence>
<dbReference type="Gene3D" id="3.30.565.10">
    <property type="entry name" value="Histidine kinase-like ATPase, C-terminal domain"/>
    <property type="match status" value="1"/>
</dbReference>
<dbReference type="Proteomes" id="UP001597168">
    <property type="component" value="Unassembled WGS sequence"/>
</dbReference>
<dbReference type="InterPro" id="IPR003594">
    <property type="entry name" value="HATPase_dom"/>
</dbReference>
<keyword evidence="4" id="KW-0812">Transmembrane</keyword>
<keyword evidence="3" id="KW-0902">Two-component regulatory system</keyword>
<organism evidence="6 7">
    <name type="scientific">Saccharothrix hoggarensis</name>
    <dbReference type="NCBI Taxonomy" id="913853"/>
    <lineage>
        <taxon>Bacteria</taxon>
        <taxon>Bacillati</taxon>
        <taxon>Actinomycetota</taxon>
        <taxon>Actinomycetes</taxon>
        <taxon>Pseudonocardiales</taxon>
        <taxon>Pseudonocardiaceae</taxon>
        <taxon>Saccharothrix</taxon>
    </lineage>
</organism>
<feature type="domain" description="Histidine kinase/HSP90-like ATPase" evidence="5">
    <location>
        <begin position="265"/>
        <end position="352"/>
    </location>
</feature>
<feature type="transmembrane region" description="Helical" evidence="4">
    <location>
        <begin position="12"/>
        <end position="34"/>
    </location>
</feature>
<keyword evidence="2 6" id="KW-0418">Kinase</keyword>
<evidence type="ECO:0000259" key="5">
    <source>
        <dbReference type="Pfam" id="PF02518"/>
    </source>
</evidence>
<dbReference type="InterPro" id="IPR036890">
    <property type="entry name" value="HATPase_C_sf"/>
</dbReference>
<proteinExistence type="predicted"/>
<evidence type="ECO:0000313" key="7">
    <source>
        <dbReference type="Proteomes" id="UP001597168"/>
    </source>
</evidence>
<gene>
    <name evidence="6" type="ORF">ACFQ3T_08640</name>
</gene>